<evidence type="ECO:0000256" key="1">
    <source>
        <dbReference type="SAM" id="MobiDB-lite"/>
    </source>
</evidence>
<comment type="caution">
    <text evidence="2">The sequence shown here is derived from an EMBL/GenBank/DDBJ whole genome shotgun (WGS) entry which is preliminary data.</text>
</comment>
<reference evidence="2 3" key="1">
    <citation type="submission" date="2017-11" db="EMBL/GenBank/DDBJ databases">
        <title>Draft Genome Sequence of Lactobacillus curieae NBRC 111893 isolated from Koso, a Japanese sugar-Vegetable Fermented Beverage.</title>
        <authorList>
            <person name="Chiou T.Y."/>
            <person name="Oshima K."/>
            <person name="Suda W."/>
            <person name="Hattori M."/>
            <person name="Takahashi T."/>
        </authorList>
    </citation>
    <scope>NUCLEOTIDE SEQUENCE [LARGE SCALE GENOMIC DNA]</scope>
    <source>
        <strain evidence="2 3">NBRC111893</strain>
    </source>
</reference>
<name>A0A401FPR0_9LACO</name>
<sequence>MTVKINAKKLGIKAPVEVKESNRNFLKILKIQKQMLKVQTLSEDASDEDLLTTTIESNEAVIDFITDILRLDSKHADKLMDLSTEETGELMQQIILKLQHQDPEELNEAQADEAEEQLTETEKK</sequence>
<dbReference type="AlphaFoldDB" id="A0A401FPR0"/>
<dbReference type="Proteomes" id="UP000286974">
    <property type="component" value="Unassembled WGS sequence"/>
</dbReference>
<accession>A0A401FPR0</accession>
<dbReference type="EMBL" id="BEXA01000009">
    <property type="protein sequence ID" value="GAY74352.1"/>
    <property type="molecule type" value="Genomic_DNA"/>
</dbReference>
<dbReference type="Pfam" id="PF06896">
    <property type="entry name" value="Phage_TAC_3"/>
    <property type="match status" value="1"/>
</dbReference>
<evidence type="ECO:0008006" key="4">
    <source>
        <dbReference type="Google" id="ProtNLM"/>
    </source>
</evidence>
<proteinExistence type="predicted"/>
<organism evidence="2 3">
    <name type="scientific">Lentilactobacillus kosonis</name>
    <dbReference type="NCBI Taxonomy" id="2810561"/>
    <lineage>
        <taxon>Bacteria</taxon>
        <taxon>Bacillati</taxon>
        <taxon>Bacillota</taxon>
        <taxon>Bacilli</taxon>
        <taxon>Lactobacillales</taxon>
        <taxon>Lactobacillaceae</taxon>
        <taxon>Lentilactobacillus</taxon>
    </lineage>
</organism>
<feature type="compositionally biased region" description="Acidic residues" evidence="1">
    <location>
        <begin position="104"/>
        <end position="124"/>
    </location>
</feature>
<dbReference type="InterPro" id="IPR009681">
    <property type="entry name" value="Phage_TAC_Siphoviridae"/>
</dbReference>
<feature type="region of interest" description="Disordered" evidence="1">
    <location>
        <begin position="101"/>
        <end position="124"/>
    </location>
</feature>
<dbReference type="RefSeq" id="WP_125009000.1">
    <property type="nucleotide sequence ID" value="NZ_BEXA01000009.1"/>
</dbReference>
<gene>
    <name evidence="2" type="ORF">NBRC111893_2498</name>
</gene>
<protein>
    <recommendedName>
        <fullName evidence="4">Tail assembly chaperone</fullName>
    </recommendedName>
</protein>
<evidence type="ECO:0000313" key="3">
    <source>
        <dbReference type="Proteomes" id="UP000286974"/>
    </source>
</evidence>
<keyword evidence="3" id="KW-1185">Reference proteome</keyword>
<evidence type="ECO:0000313" key="2">
    <source>
        <dbReference type="EMBL" id="GAY74352.1"/>
    </source>
</evidence>